<proteinExistence type="predicted"/>
<gene>
    <name evidence="1" type="ORF">COMA1_10120</name>
</gene>
<accession>A0A0S4L1W1</accession>
<dbReference type="Proteomes" id="UP000199032">
    <property type="component" value="Unassembled WGS sequence"/>
</dbReference>
<sequence>MAKFTVVIAGDTLKRARMRALEEGTSVNAILRDYLTDYAGMKAKRDKAIEDLLRLSQEAKSRRGNHQWPRDELHDR</sequence>
<reference evidence="1 2" key="1">
    <citation type="submission" date="2015-10" db="EMBL/GenBank/DDBJ databases">
        <authorList>
            <person name="Gilbert D.G."/>
        </authorList>
    </citation>
    <scope>NUCLEOTIDE SEQUENCE [LARGE SCALE GENOMIC DNA]</scope>
    <source>
        <strain evidence="1">COMA1</strain>
    </source>
</reference>
<evidence type="ECO:0000313" key="2">
    <source>
        <dbReference type="Proteomes" id="UP000199032"/>
    </source>
</evidence>
<dbReference type="RefSeq" id="WP_090742269.1">
    <property type="nucleotide sequence ID" value="NZ_CZQA01000001.1"/>
</dbReference>
<dbReference type="EMBL" id="CZQA01000001">
    <property type="protein sequence ID" value="CUS31461.1"/>
    <property type="molecule type" value="Genomic_DNA"/>
</dbReference>
<dbReference type="OrthoDB" id="5797229at2"/>
<evidence type="ECO:0000313" key="1">
    <source>
        <dbReference type="EMBL" id="CUS31461.1"/>
    </source>
</evidence>
<organism evidence="1 2">
    <name type="scientific">Candidatus Nitrospira nitrosa</name>
    <dbReference type="NCBI Taxonomy" id="1742972"/>
    <lineage>
        <taxon>Bacteria</taxon>
        <taxon>Pseudomonadati</taxon>
        <taxon>Nitrospirota</taxon>
        <taxon>Nitrospiria</taxon>
        <taxon>Nitrospirales</taxon>
        <taxon>Nitrospiraceae</taxon>
        <taxon>Nitrospira</taxon>
    </lineage>
</organism>
<name>A0A0S4L1W1_9BACT</name>
<keyword evidence="2" id="KW-1185">Reference proteome</keyword>
<protein>
    <submittedName>
        <fullName evidence="1">Uncharacterized protein</fullName>
    </submittedName>
</protein>
<dbReference type="AlphaFoldDB" id="A0A0S4L1W1"/>